<name>A0ABT2NEA5_9CYAN</name>
<dbReference type="Proteomes" id="UP001525961">
    <property type="component" value="Unassembled WGS sequence"/>
</dbReference>
<evidence type="ECO:0000313" key="1">
    <source>
        <dbReference type="EMBL" id="MCT7979670.1"/>
    </source>
</evidence>
<dbReference type="Pfam" id="PF08852">
    <property type="entry name" value="DUF1822"/>
    <property type="match status" value="2"/>
</dbReference>
<proteinExistence type="predicted"/>
<accession>A0ABT2NEA5</accession>
<dbReference type="EMBL" id="JAMXFA010000026">
    <property type="protein sequence ID" value="MCT7979670.1"/>
    <property type="molecule type" value="Genomic_DNA"/>
</dbReference>
<dbReference type="RefSeq" id="WP_261236357.1">
    <property type="nucleotide sequence ID" value="NZ_JAMXFA010000026.1"/>
</dbReference>
<evidence type="ECO:0000313" key="2">
    <source>
        <dbReference type="Proteomes" id="UP001525961"/>
    </source>
</evidence>
<protein>
    <submittedName>
        <fullName evidence="1">DUF1822 family protein</fullName>
    </submittedName>
</protein>
<keyword evidence="2" id="KW-1185">Reference proteome</keyword>
<dbReference type="InterPro" id="IPR014951">
    <property type="entry name" value="DUF1822"/>
</dbReference>
<comment type="caution">
    <text evidence="1">The sequence shown here is derived from an EMBL/GenBank/DDBJ whole genome shotgun (WGS) entry which is preliminary data.</text>
</comment>
<gene>
    <name evidence="1" type="ORF">NG792_18290</name>
</gene>
<reference evidence="1 2" key="1">
    <citation type="journal article" date="2022" name="Front. Microbiol.">
        <title>High genomic differentiation and limited gene flow indicate recent cryptic speciation within the genus Laspinema (cyanobacteria).</title>
        <authorList>
            <person name="Stanojkovic A."/>
            <person name="Skoupy S."/>
            <person name="Skaloud P."/>
            <person name="Dvorak P."/>
        </authorList>
    </citation>
    <scope>NUCLEOTIDE SEQUENCE [LARGE SCALE GENOMIC DNA]</scope>
    <source>
        <strain evidence="1 2">D3b</strain>
    </source>
</reference>
<organism evidence="1 2">
    <name type="scientific">Laspinema olomoucense D3b</name>
    <dbReference type="NCBI Taxonomy" id="2953688"/>
    <lineage>
        <taxon>Bacteria</taxon>
        <taxon>Bacillati</taxon>
        <taxon>Cyanobacteriota</taxon>
        <taxon>Cyanophyceae</taxon>
        <taxon>Oscillatoriophycideae</taxon>
        <taxon>Oscillatoriales</taxon>
        <taxon>Laspinemataceae</taxon>
        <taxon>Laspinema</taxon>
        <taxon>Laspinema olomoucense</taxon>
    </lineage>
</organism>
<sequence length="342" mass="38009">MKPTPISSLTIPLGRSAHRVAREFAVEQETPQKGKQVYLNTLAVYALHNYFNWLQIDNSLNESDSWNPGIQAFYNVADLVIPGLGKIECCPLLPGQAVIDLSQYVQETRICYVAVQFELRLNEAILLGFFPAINIAEFGIKLSLTDIQPLDDLIVFLHGLQQADNIVENTSEGKPTEAVNRSSKREERNITNLLKWRLNDLVEAIDEGWQTIDELFGMRSPAFLGDLSSYAKDVKPGPDFPTIQQGKSIILGTTSLALLVKLSQESEGRIDILVRVFPIQESTDLPEPLKLMVLNEEGDILEELTAGRGNNCLEQPLSGEPGEGFVIKLEWGEVSATESFII</sequence>